<reference evidence="1" key="1">
    <citation type="submission" date="2013-11" db="EMBL/GenBank/DDBJ databases">
        <title>The Genome Sequence of Phytophthora parasitica CJ02B3.</title>
        <authorList>
            <consortium name="The Broad Institute Genomics Platform"/>
            <person name="Russ C."/>
            <person name="Tyler B."/>
            <person name="Panabieres F."/>
            <person name="Shan W."/>
            <person name="Tripathy S."/>
            <person name="Grunwald N."/>
            <person name="Machado M."/>
            <person name="Johnson C.S."/>
            <person name="Arredondo F."/>
            <person name="Hong C."/>
            <person name="Coffey M."/>
            <person name="Young S.K."/>
            <person name="Zeng Q."/>
            <person name="Gargeya S."/>
            <person name="Fitzgerald M."/>
            <person name="Abouelleil A."/>
            <person name="Alvarado L."/>
            <person name="Chapman S.B."/>
            <person name="Gainer-Dewar J."/>
            <person name="Goldberg J."/>
            <person name="Griggs A."/>
            <person name="Gujja S."/>
            <person name="Hansen M."/>
            <person name="Howarth C."/>
            <person name="Imamovic A."/>
            <person name="Ireland A."/>
            <person name="Larimer J."/>
            <person name="McCowan C."/>
            <person name="Murphy C."/>
            <person name="Pearson M."/>
            <person name="Poon T.W."/>
            <person name="Priest M."/>
            <person name="Roberts A."/>
            <person name="Saif S."/>
            <person name="Shea T."/>
            <person name="Sykes S."/>
            <person name="Wortman J."/>
            <person name="Nusbaum C."/>
            <person name="Birren B."/>
        </authorList>
    </citation>
    <scope>NUCLEOTIDE SEQUENCE [LARGE SCALE GENOMIC DNA]</scope>
    <source>
        <strain evidence="1">CJ02B3</strain>
    </source>
</reference>
<organism evidence="1">
    <name type="scientific">Phytophthora nicotianae</name>
    <name type="common">Potato buckeye rot agent</name>
    <name type="synonym">Phytophthora parasitica</name>
    <dbReference type="NCBI Taxonomy" id="4792"/>
    <lineage>
        <taxon>Eukaryota</taxon>
        <taxon>Sar</taxon>
        <taxon>Stramenopiles</taxon>
        <taxon>Oomycota</taxon>
        <taxon>Peronosporomycetes</taxon>
        <taxon>Peronosporales</taxon>
        <taxon>Peronosporaceae</taxon>
        <taxon>Phytophthora</taxon>
    </lineage>
</organism>
<protein>
    <submittedName>
        <fullName evidence="1">Uncharacterized protein</fullName>
    </submittedName>
</protein>
<sequence>MFMSTYRALGDGKYIFKAARIPCHVANAPDLIPLSLIKEFEEVQQAKSPKEGMSTGDIKLFLDFLRERRAAMCSRNTRSRVWSTTWWASANIHFILVFMWLGRLTHEDSSTASYFEYAEIIWSAKDLTAEAEERGVQDERFLRSRAGKQLRARFWNYADADLDEEDHRDEVELLEMCVQATEEEICAAPNSALLKRARMGYLWRLEVERDERNALRRLNQHNVRQTNINAVLLERLEYGNSEHEASKLSDVDGNQGKEIVTVDDAGM</sequence>
<accession>W2H1T4</accession>
<dbReference type="EMBL" id="KI685698">
    <property type="protein sequence ID" value="ETK89149.1"/>
    <property type="molecule type" value="Genomic_DNA"/>
</dbReference>
<name>W2H1T4_PHYNI</name>
<gene>
    <name evidence="1" type="ORF">L915_06707</name>
</gene>
<proteinExistence type="predicted"/>
<dbReference type="Proteomes" id="UP000053236">
    <property type="component" value="Unassembled WGS sequence"/>
</dbReference>
<dbReference type="AlphaFoldDB" id="W2H1T4"/>
<evidence type="ECO:0000313" key="1">
    <source>
        <dbReference type="EMBL" id="ETK89149.1"/>
    </source>
</evidence>